<sequence>MMTLATDDAGLDRLDASRVKLRDAAHFRAVIAANEAVARAQQDLRAAVLAAREAGESWTVIGAALDITRQAAQQRFGR</sequence>
<protein>
    <submittedName>
        <fullName evidence="1">Uncharacterized protein</fullName>
    </submittedName>
</protein>
<accession>A0ABQ2N185</accession>
<dbReference type="EMBL" id="BMMQ01000006">
    <property type="protein sequence ID" value="GGO64801.1"/>
    <property type="molecule type" value="Genomic_DNA"/>
</dbReference>
<comment type="caution">
    <text evidence="1">The sequence shown here is derived from an EMBL/GenBank/DDBJ whole genome shotgun (WGS) entry which is preliminary data.</text>
</comment>
<evidence type="ECO:0000313" key="2">
    <source>
        <dbReference type="Proteomes" id="UP000638043"/>
    </source>
</evidence>
<dbReference type="Proteomes" id="UP000638043">
    <property type="component" value="Unassembled WGS sequence"/>
</dbReference>
<keyword evidence="2" id="KW-1185">Reference proteome</keyword>
<name>A0ABQ2N185_9MICO</name>
<gene>
    <name evidence="1" type="ORF">GCM10010910_20510</name>
</gene>
<reference evidence="2" key="1">
    <citation type="journal article" date="2019" name="Int. J. Syst. Evol. Microbiol.">
        <title>The Global Catalogue of Microorganisms (GCM) 10K type strain sequencing project: providing services to taxonomists for standard genome sequencing and annotation.</title>
        <authorList>
            <consortium name="The Broad Institute Genomics Platform"/>
            <consortium name="The Broad Institute Genome Sequencing Center for Infectious Disease"/>
            <person name="Wu L."/>
            <person name="Ma J."/>
        </authorList>
    </citation>
    <scope>NUCLEOTIDE SEQUENCE [LARGE SCALE GENOMIC DNA]</scope>
    <source>
        <strain evidence="2">CGMCC 4.7181</strain>
    </source>
</reference>
<evidence type="ECO:0000313" key="1">
    <source>
        <dbReference type="EMBL" id="GGO64801.1"/>
    </source>
</evidence>
<proteinExistence type="predicted"/>
<organism evidence="1 2">
    <name type="scientific">Microbacterium nanhaiense</name>
    <dbReference type="NCBI Taxonomy" id="1301026"/>
    <lineage>
        <taxon>Bacteria</taxon>
        <taxon>Bacillati</taxon>
        <taxon>Actinomycetota</taxon>
        <taxon>Actinomycetes</taxon>
        <taxon>Micrococcales</taxon>
        <taxon>Microbacteriaceae</taxon>
        <taxon>Microbacterium</taxon>
    </lineage>
</organism>